<dbReference type="InterPro" id="IPR017871">
    <property type="entry name" value="ABC_transporter-like_CS"/>
</dbReference>
<comment type="caution">
    <text evidence="5">The sequence shown here is derived from an EMBL/GenBank/DDBJ whole genome shotgun (WGS) entry which is preliminary data.</text>
</comment>
<dbReference type="InterPro" id="IPR027417">
    <property type="entry name" value="P-loop_NTPase"/>
</dbReference>
<dbReference type="PANTHER" id="PTHR42855">
    <property type="entry name" value="ABC TRANSPORTER ATP-BINDING SUBUNIT"/>
    <property type="match status" value="1"/>
</dbReference>
<protein>
    <submittedName>
        <fullName evidence="5">ATP-binding cassette domain-containing protein</fullName>
    </submittedName>
</protein>
<feature type="domain" description="ABC transporter" evidence="4">
    <location>
        <begin position="324"/>
        <end position="559"/>
    </location>
</feature>
<feature type="region of interest" description="Disordered" evidence="3">
    <location>
        <begin position="296"/>
        <end position="349"/>
    </location>
</feature>
<name>A0A6I4UW15_9SPHN</name>
<dbReference type="InterPro" id="IPR051309">
    <property type="entry name" value="ABCF_ATPase"/>
</dbReference>
<dbReference type="CDD" id="cd03221">
    <property type="entry name" value="ABCF_EF-3"/>
    <property type="match status" value="2"/>
</dbReference>
<dbReference type="Gene3D" id="1.10.287.380">
    <property type="entry name" value="Valyl-tRNA synthetase, C-terminal domain"/>
    <property type="match status" value="1"/>
</dbReference>
<reference evidence="5 6" key="1">
    <citation type="submission" date="2019-12" db="EMBL/GenBank/DDBJ databases">
        <title>Genomic-based taxomic classification of the family Erythrobacteraceae.</title>
        <authorList>
            <person name="Xu L."/>
        </authorList>
    </citation>
    <scope>NUCLEOTIDE SEQUENCE [LARGE SCALE GENOMIC DNA]</scope>
    <source>
        <strain evidence="5 6">MCCC 1K02066</strain>
    </source>
</reference>
<dbReference type="AlphaFoldDB" id="A0A6I4UW15"/>
<evidence type="ECO:0000256" key="3">
    <source>
        <dbReference type="SAM" id="MobiDB-lite"/>
    </source>
</evidence>
<dbReference type="GO" id="GO:0005524">
    <property type="term" value="F:ATP binding"/>
    <property type="evidence" value="ECO:0007669"/>
    <property type="project" value="UniProtKB-KW"/>
</dbReference>
<dbReference type="Pfam" id="PF16326">
    <property type="entry name" value="ABC_tran_CTD"/>
    <property type="match status" value="1"/>
</dbReference>
<dbReference type="RefSeq" id="WP_160746081.1">
    <property type="nucleotide sequence ID" value="NZ_WTYK01000003.1"/>
</dbReference>
<dbReference type="SMART" id="SM00382">
    <property type="entry name" value="AAA"/>
    <property type="match status" value="2"/>
</dbReference>
<feature type="compositionally biased region" description="Basic and acidic residues" evidence="3">
    <location>
        <begin position="327"/>
        <end position="338"/>
    </location>
</feature>
<dbReference type="InterPro" id="IPR037118">
    <property type="entry name" value="Val-tRNA_synth_C_sf"/>
</dbReference>
<sequence length="667" mass="73276">MAEAPILSWEGLGLQQGGRWLFRDLDLHIAPRDRLALIGRNGAGKTTLFKLIADQIEADKGRRSIQPGTRIVILEQDPFFSGYDTLMDYALHGPGAPAAHDVEAIAGQLGIDMARPADSASGGERRRAALARALAMDPDLLLLDEPTNHLDLSAIEWLESWLQRFNGAFLAISHDRTFLKRLTRATLWLDRGSLRRKEIGFGGYEAWEEQVYAEEARAAERLDARLKLEAHWLERGVTARRKRNQGRLEKLYEMRAQRAAMLTPGGTAKLAIASDDSKTKSVIVAEHVTKRFPLTVRGEPEAVPGEPQAVRGEPEAVPGEPQAVRGEPVEPRTPRDARPSTSSGRTGEGVEYRTIIRDFSLRVQRGDRIGIVGSNGAGKTTLLKLLTGELEPDEGKVTLAKTLSGVMIDQQRSLMQPGKTVRDILAEGGDWIDVRGVRKHVQGYLKDFLFDPGLVDTKVGTLSGGERSRLLLAREFARTSNLLVLDEPTNDLDLETLDLLQEVVADYDGTVLIVSHDRDFLDRTVTVTLGLDGSGVVDIVAGGYEDWQAKRAERLRLRPEKSKSPLPPAGGAGGGPKNTPTPQPPPASGAGKVKLSYKDQRDYELLPARIEELEAAIARGEEILSDPDLFTRDPQKFATISKGIETARAEKEAAEERWLELAEQVEG</sequence>
<dbReference type="SUPFAM" id="SSF52540">
    <property type="entry name" value="P-loop containing nucleoside triphosphate hydrolases"/>
    <property type="match status" value="2"/>
</dbReference>
<dbReference type="PROSITE" id="PS50893">
    <property type="entry name" value="ABC_TRANSPORTER_2"/>
    <property type="match status" value="2"/>
</dbReference>
<dbReference type="Pfam" id="PF00005">
    <property type="entry name" value="ABC_tran"/>
    <property type="match status" value="2"/>
</dbReference>
<dbReference type="PROSITE" id="PS00211">
    <property type="entry name" value="ABC_TRANSPORTER_1"/>
    <property type="match status" value="1"/>
</dbReference>
<gene>
    <name evidence="5" type="ORF">GRI75_06100</name>
</gene>
<keyword evidence="2 5" id="KW-0067">ATP-binding</keyword>
<dbReference type="GO" id="GO:0003677">
    <property type="term" value="F:DNA binding"/>
    <property type="evidence" value="ECO:0007669"/>
    <property type="project" value="InterPro"/>
</dbReference>
<dbReference type="EMBL" id="WTYK01000003">
    <property type="protein sequence ID" value="MXP41215.1"/>
    <property type="molecule type" value="Genomic_DNA"/>
</dbReference>
<dbReference type="Gene3D" id="3.40.50.300">
    <property type="entry name" value="P-loop containing nucleotide triphosphate hydrolases"/>
    <property type="match status" value="3"/>
</dbReference>
<dbReference type="InterPro" id="IPR003439">
    <property type="entry name" value="ABC_transporter-like_ATP-bd"/>
</dbReference>
<keyword evidence="1" id="KW-0547">Nucleotide-binding</keyword>
<feature type="domain" description="ABC transporter" evidence="4">
    <location>
        <begin position="7"/>
        <end position="216"/>
    </location>
</feature>
<dbReference type="GO" id="GO:0016887">
    <property type="term" value="F:ATP hydrolysis activity"/>
    <property type="evidence" value="ECO:0007669"/>
    <property type="project" value="InterPro"/>
</dbReference>
<evidence type="ECO:0000259" key="4">
    <source>
        <dbReference type="PROSITE" id="PS50893"/>
    </source>
</evidence>
<evidence type="ECO:0000313" key="5">
    <source>
        <dbReference type="EMBL" id="MXP41215.1"/>
    </source>
</evidence>
<dbReference type="InterPro" id="IPR032524">
    <property type="entry name" value="ABC_tran_C"/>
</dbReference>
<keyword evidence="6" id="KW-1185">Reference proteome</keyword>
<accession>A0A6I4UW15</accession>
<dbReference type="Proteomes" id="UP000469159">
    <property type="component" value="Unassembled WGS sequence"/>
</dbReference>
<feature type="compositionally biased region" description="Basic and acidic residues" evidence="3">
    <location>
        <begin position="554"/>
        <end position="563"/>
    </location>
</feature>
<dbReference type="InterPro" id="IPR003593">
    <property type="entry name" value="AAA+_ATPase"/>
</dbReference>
<evidence type="ECO:0000256" key="2">
    <source>
        <dbReference type="ARBA" id="ARBA00022840"/>
    </source>
</evidence>
<proteinExistence type="predicted"/>
<dbReference type="PANTHER" id="PTHR42855:SF1">
    <property type="entry name" value="ABC TRANSPORTER DOMAIN-CONTAINING PROTEIN"/>
    <property type="match status" value="1"/>
</dbReference>
<dbReference type="OrthoDB" id="9808609at2"/>
<evidence type="ECO:0000256" key="1">
    <source>
        <dbReference type="ARBA" id="ARBA00022741"/>
    </source>
</evidence>
<organism evidence="5 6">
    <name type="scientific">Croceibacterium soli</name>
    <dbReference type="NCBI Taxonomy" id="1739690"/>
    <lineage>
        <taxon>Bacteria</taxon>
        <taxon>Pseudomonadati</taxon>
        <taxon>Pseudomonadota</taxon>
        <taxon>Alphaproteobacteria</taxon>
        <taxon>Sphingomonadales</taxon>
        <taxon>Erythrobacteraceae</taxon>
        <taxon>Croceibacterium</taxon>
    </lineage>
</organism>
<evidence type="ECO:0000313" key="6">
    <source>
        <dbReference type="Proteomes" id="UP000469159"/>
    </source>
</evidence>
<feature type="region of interest" description="Disordered" evidence="3">
    <location>
        <begin position="554"/>
        <end position="594"/>
    </location>
</feature>